<dbReference type="Gene3D" id="3.80.10.10">
    <property type="entry name" value="Ribonuclease Inhibitor"/>
    <property type="match status" value="1"/>
</dbReference>
<evidence type="ECO:0000313" key="1">
    <source>
        <dbReference type="EMBL" id="CAH1445289.1"/>
    </source>
</evidence>
<name>A0AAU9P5C0_9ASTR</name>
<dbReference type="PANTHER" id="PTHR38926:SF80">
    <property type="entry name" value="F-BOX DOMAIN, LEUCINE-RICH REPEAT DOMAIN SUPERFAMILY"/>
    <property type="match status" value="1"/>
</dbReference>
<keyword evidence="2" id="KW-1185">Reference proteome</keyword>
<comment type="caution">
    <text evidence="1">The sequence shown here is derived from an EMBL/GenBank/DDBJ whole genome shotgun (WGS) entry which is preliminary data.</text>
</comment>
<dbReference type="EMBL" id="CAKMRJ010005523">
    <property type="protein sequence ID" value="CAH1445289.1"/>
    <property type="molecule type" value="Genomic_DNA"/>
</dbReference>
<protein>
    <submittedName>
        <fullName evidence="1">Uncharacterized protein</fullName>
    </submittedName>
</protein>
<reference evidence="1 2" key="1">
    <citation type="submission" date="2022-01" db="EMBL/GenBank/DDBJ databases">
        <authorList>
            <person name="Xiong W."/>
            <person name="Schranz E."/>
        </authorList>
    </citation>
    <scope>NUCLEOTIDE SEQUENCE [LARGE SCALE GENOMIC DNA]</scope>
</reference>
<proteinExistence type="predicted"/>
<organism evidence="1 2">
    <name type="scientific">Lactuca virosa</name>
    <dbReference type="NCBI Taxonomy" id="75947"/>
    <lineage>
        <taxon>Eukaryota</taxon>
        <taxon>Viridiplantae</taxon>
        <taxon>Streptophyta</taxon>
        <taxon>Embryophyta</taxon>
        <taxon>Tracheophyta</taxon>
        <taxon>Spermatophyta</taxon>
        <taxon>Magnoliopsida</taxon>
        <taxon>eudicotyledons</taxon>
        <taxon>Gunneridae</taxon>
        <taxon>Pentapetalae</taxon>
        <taxon>asterids</taxon>
        <taxon>campanulids</taxon>
        <taxon>Asterales</taxon>
        <taxon>Asteraceae</taxon>
        <taxon>Cichorioideae</taxon>
        <taxon>Cichorieae</taxon>
        <taxon>Lactucinae</taxon>
        <taxon>Lactuca</taxon>
    </lineage>
</organism>
<gene>
    <name evidence="1" type="ORF">LVIROSA_LOCUS31058</name>
</gene>
<dbReference type="SUPFAM" id="SSF52047">
    <property type="entry name" value="RNI-like"/>
    <property type="match status" value="1"/>
</dbReference>
<dbReference type="AlphaFoldDB" id="A0AAU9P5C0"/>
<dbReference type="Proteomes" id="UP001157418">
    <property type="component" value="Unassembled WGS sequence"/>
</dbReference>
<sequence length="119" mass="13755">MIRNKTAKAIGENLHELRHLELIGNTMTNIGLEAILDGCCYLESLDLRQCMYINLKGDMGKRCSENIKYLKLPEDSVEGCLYISESDMFCVICEEEFTYYDDLHGIDGEDWTVYDCEDY</sequence>
<dbReference type="PANTHER" id="PTHR38926">
    <property type="entry name" value="F-BOX DOMAIN CONTAINING PROTEIN, EXPRESSED"/>
    <property type="match status" value="1"/>
</dbReference>
<accession>A0AAU9P5C0</accession>
<evidence type="ECO:0000313" key="2">
    <source>
        <dbReference type="Proteomes" id="UP001157418"/>
    </source>
</evidence>
<dbReference type="InterPro" id="IPR032675">
    <property type="entry name" value="LRR_dom_sf"/>
</dbReference>